<keyword evidence="1" id="KW-0812">Transmembrane</keyword>
<reference evidence="2" key="1">
    <citation type="journal article" date="2014" name="Front. Microbiol.">
        <title>High frequency of phylogenetically diverse reductive dehalogenase-homologous genes in deep subseafloor sedimentary metagenomes.</title>
        <authorList>
            <person name="Kawai M."/>
            <person name="Futagami T."/>
            <person name="Toyoda A."/>
            <person name="Takaki Y."/>
            <person name="Nishi S."/>
            <person name="Hori S."/>
            <person name="Arai W."/>
            <person name="Tsubouchi T."/>
            <person name="Morono Y."/>
            <person name="Uchiyama I."/>
            <person name="Ito T."/>
            <person name="Fujiyama A."/>
            <person name="Inagaki F."/>
            <person name="Takami H."/>
        </authorList>
    </citation>
    <scope>NUCLEOTIDE SEQUENCE</scope>
    <source>
        <strain evidence="2">Expedition CK06-06</strain>
    </source>
</reference>
<comment type="caution">
    <text evidence="2">The sequence shown here is derived from an EMBL/GenBank/DDBJ whole genome shotgun (WGS) entry which is preliminary data.</text>
</comment>
<dbReference type="PROSITE" id="PS51318">
    <property type="entry name" value="TAT"/>
    <property type="match status" value="1"/>
</dbReference>
<organism evidence="2">
    <name type="scientific">marine sediment metagenome</name>
    <dbReference type="NCBI Taxonomy" id="412755"/>
    <lineage>
        <taxon>unclassified sequences</taxon>
        <taxon>metagenomes</taxon>
        <taxon>ecological metagenomes</taxon>
    </lineage>
</organism>
<accession>X1D4N0</accession>
<evidence type="ECO:0000313" key="2">
    <source>
        <dbReference type="EMBL" id="GAH00054.1"/>
    </source>
</evidence>
<dbReference type="InterPro" id="IPR006311">
    <property type="entry name" value="TAT_signal"/>
</dbReference>
<sequence>MLTILGDRDERFCDGVSRRGFLRAGVLGFGSLGLGAIGLGDVLRIRAQAAATNTAGGAASGHKTSVIFIELAGGPSQFETYDPKPLAPVE</sequence>
<feature type="non-terminal residue" evidence="2">
    <location>
        <position position="90"/>
    </location>
</feature>
<evidence type="ECO:0000256" key="1">
    <source>
        <dbReference type="SAM" id="Phobius"/>
    </source>
</evidence>
<gene>
    <name evidence="2" type="ORF">S01H4_37417</name>
</gene>
<dbReference type="AlphaFoldDB" id="X1D4N0"/>
<name>X1D4N0_9ZZZZ</name>
<keyword evidence="1" id="KW-1133">Transmembrane helix</keyword>
<proteinExistence type="predicted"/>
<feature type="transmembrane region" description="Helical" evidence="1">
    <location>
        <begin position="20"/>
        <end position="39"/>
    </location>
</feature>
<evidence type="ECO:0008006" key="3">
    <source>
        <dbReference type="Google" id="ProtNLM"/>
    </source>
</evidence>
<dbReference type="EMBL" id="BART01020096">
    <property type="protein sequence ID" value="GAH00054.1"/>
    <property type="molecule type" value="Genomic_DNA"/>
</dbReference>
<keyword evidence="1" id="KW-0472">Membrane</keyword>
<protein>
    <recommendedName>
        <fullName evidence="3">DUF1501 domain-containing protein</fullName>
    </recommendedName>
</protein>